<reference evidence="2" key="1">
    <citation type="journal article" date="2019" name="PLoS Negl. Trop. Dis.">
        <title>Revisiting the worldwide diversity of Leptospira species in the environment.</title>
        <authorList>
            <person name="Vincent A.T."/>
            <person name="Schiettekatte O."/>
            <person name="Bourhy P."/>
            <person name="Veyrier F.J."/>
            <person name="Picardeau M."/>
        </authorList>
    </citation>
    <scope>NUCLEOTIDE SEQUENCE [LARGE SCALE GENOMIC DNA]</scope>
    <source>
        <strain evidence="2">201702476</strain>
    </source>
</reference>
<evidence type="ECO:0000313" key="3">
    <source>
        <dbReference type="Proteomes" id="UP000297693"/>
    </source>
</evidence>
<feature type="transmembrane region" description="Helical" evidence="1">
    <location>
        <begin position="115"/>
        <end position="136"/>
    </location>
</feature>
<dbReference type="Pfam" id="PF08570">
    <property type="entry name" value="DUF1761"/>
    <property type="match status" value="1"/>
</dbReference>
<evidence type="ECO:0000313" key="2">
    <source>
        <dbReference type="EMBL" id="TGL60384.1"/>
    </source>
</evidence>
<dbReference type="InterPro" id="IPR013879">
    <property type="entry name" value="DUF1761"/>
</dbReference>
<keyword evidence="1" id="KW-1133">Transmembrane helix</keyword>
<keyword evidence="1" id="KW-0812">Transmembrane</keyword>
<dbReference type="Proteomes" id="UP000297693">
    <property type="component" value="Unassembled WGS sequence"/>
</dbReference>
<dbReference type="EMBL" id="RQGD01000022">
    <property type="protein sequence ID" value="TGL60384.1"/>
    <property type="molecule type" value="Genomic_DNA"/>
</dbReference>
<protein>
    <submittedName>
        <fullName evidence="2">DUF1761 domain-containing protein</fullName>
    </submittedName>
</protein>
<dbReference type="OrthoDB" id="333057at2"/>
<evidence type="ECO:0000256" key="1">
    <source>
        <dbReference type="SAM" id="Phobius"/>
    </source>
</evidence>
<feature type="transmembrane region" description="Helical" evidence="1">
    <location>
        <begin position="6"/>
        <end position="25"/>
    </location>
</feature>
<comment type="caution">
    <text evidence="2">The sequence shown here is derived from an EMBL/GenBank/DDBJ whole genome shotgun (WGS) entry which is preliminary data.</text>
</comment>
<name>A0A4R9K5D2_9LEPT</name>
<sequence>MGMNPIVILLTALIPLTIGFIYYHPKAFGNAWMKTSGLTEESLKKGNFPIILLLCYVFSLFLAMALTGIVIHQNHIYSILINEPGLKEEGSVLFNYVADFMSKYGTNFRTFKHGAFHGALSGIFLALPIVGINALFERREWKYTAIHVGYWTLTLALMGGVICQFT</sequence>
<feature type="transmembrane region" description="Helical" evidence="1">
    <location>
        <begin position="46"/>
        <end position="71"/>
    </location>
</feature>
<organism evidence="2 3">
    <name type="scientific">Leptospira ognonensis</name>
    <dbReference type="NCBI Taxonomy" id="2484945"/>
    <lineage>
        <taxon>Bacteria</taxon>
        <taxon>Pseudomonadati</taxon>
        <taxon>Spirochaetota</taxon>
        <taxon>Spirochaetia</taxon>
        <taxon>Leptospirales</taxon>
        <taxon>Leptospiraceae</taxon>
        <taxon>Leptospira</taxon>
    </lineage>
</organism>
<accession>A0A4R9K5D2</accession>
<feature type="transmembrane region" description="Helical" evidence="1">
    <location>
        <begin position="148"/>
        <end position="165"/>
    </location>
</feature>
<gene>
    <name evidence="2" type="ORF">EHQ58_07785</name>
</gene>
<keyword evidence="1" id="KW-0472">Membrane</keyword>
<dbReference type="AlphaFoldDB" id="A0A4R9K5D2"/>
<proteinExistence type="predicted"/>
<keyword evidence="3" id="KW-1185">Reference proteome</keyword>